<dbReference type="Pfam" id="PF26013">
    <property type="entry name" value="DUF8004"/>
    <property type="match status" value="1"/>
</dbReference>
<evidence type="ECO:0000259" key="1">
    <source>
        <dbReference type="Pfam" id="PF26013"/>
    </source>
</evidence>
<accession>A0A4T0C840</accession>
<protein>
    <recommendedName>
        <fullName evidence="1">DUF8004 domain-containing protein</fullName>
    </recommendedName>
</protein>
<dbReference type="Proteomes" id="UP000308724">
    <property type="component" value="Unassembled WGS sequence"/>
</dbReference>
<reference evidence="2 3" key="1">
    <citation type="submission" date="2018-10" db="EMBL/GenBank/DDBJ databases">
        <title>Fifty Aureobasidium pullulans genomes reveal a recombining polyextremotolerant generalist.</title>
        <authorList>
            <person name="Gostincar C."/>
            <person name="Turk M."/>
            <person name="Zajc J."/>
            <person name="Gunde-Cimerman N."/>
        </authorList>
    </citation>
    <scope>NUCLEOTIDE SEQUENCE [LARGE SCALE GENOMIC DNA]</scope>
    <source>
        <strain evidence="2 3">EXF-1645</strain>
    </source>
</reference>
<evidence type="ECO:0000313" key="2">
    <source>
        <dbReference type="EMBL" id="TIA43633.1"/>
    </source>
</evidence>
<feature type="domain" description="DUF8004" evidence="1">
    <location>
        <begin position="200"/>
        <end position="288"/>
    </location>
</feature>
<comment type="caution">
    <text evidence="2">The sequence shown here is derived from an EMBL/GenBank/DDBJ whole genome shotgun (WGS) entry which is preliminary data.</text>
</comment>
<gene>
    <name evidence="2" type="ORF">D6C78_00221</name>
</gene>
<dbReference type="InterPro" id="IPR058317">
    <property type="entry name" value="DUF8004"/>
</dbReference>
<sequence>MSSLAISEDYRHTIPKLAMANTDHPEKDLEDIMVHPLFRKAATTPAESWISTMASVNALLRDGINKDRLLIFTGDADGVSRYNGFDDIWDPKGDCKVRLENQDVRFNSKIIFETRSRDLIALISECVCEEGMHYNFRVPSLGDDVEKIGKYDLAIRNFIATIIRKPIIGTTLVSALEDLQIIVKHIFRLQRQPEKAIEFVQEYVQDLKLDNCTNRPADIGLFLAWTERTHWSKAFVETFAHCVGMLNCGVLDQEALDDVSPTTRALLEHSCTHMHYCLTTVEMPMTIFGISPAILGELGDHAGIKQSLLAFQEFLGQHYAQIYGKWPPPVHQNSGHWITRSIVQRLQQDFGNLYDLIVETEHRDSTADPADPFGCGLDREQLFKSWDRQCGFNPLPHANPKAPDYYPTLVVEPDEEKGARRSSLIPAMQKHVKKGPELHNIYSGATNEGTYVSTFCKAFLKHEASSKHEEMDTHDGRLGRWIVVYCMMQLLSKVAVDIQGLRHSRGVEYFLNADLDGTPPWNPDDFPVTMRPVSAHYSWAALFAKANRPPRRVSKNSAKKDSKAKFIVEYLPDGRVMLKDADGHVVFR</sequence>
<evidence type="ECO:0000313" key="3">
    <source>
        <dbReference type="Proteomes" id="UP000308724"/>
    </source>
</evidence>
<dbReference type="PANTHER" id="PTHR39601:SF2">
    <property type="entry name" value="CHORIOGENIN HMINOR"/>
    <property type="match status" value="1"/>
</dbReference>
<dbReference type="EMBL" id="QZBZ01000002">
    <property type="protein sequence ID" value="TIA43633.1"/>
    <property type="molecule type" value="Genomic_DNA"/>
</dbReference>
<dbReference type="PANTHER" id="PTHR39601">
    <property type="entry name" value="CHORIOGENIN HMINOR"/>
    <property type="match status" value="1"/>
</dbReference>
<organism evidence="2 3">
    <name type="scientific">Aureobasidium pullulans</name>
    <name type="common">Black yeast</name>
    <name type="synonym">Pullularia pullulans</name>
    <dbReference type="NCBI Taxonomy" id="5580"/>
    <lineage>
        <taxon>Eukaryota</taxon>
        <taxon>Fungi</taxon>
        <taxon>Dikarya</taxon>
        <taxon>Ascomycota</taxon>
        <taxon>Pezizomycotina</taxon>
        <taxon>Dothideomycetes</taxon>
        <taxon>Dothideomycetidae</taxon>
        <taxon>Dothideales</taxon>
        <taxon>Saccotheciaceae</taxon>
        <taxon>Aureobasidium</taxon>
    </lineage>
</organism>
<dbReference type="AlphaFoldDB" id="A0A4T0C840"/>
<proteinExistence type="predicted"/>
<name>A0A4T0C840_AURPU</name>